<evidence type="ECO:0000313" key="3">
    <source>
        <dbReference type="Proteomes" id="UP000054324"/>
    </source>
</evidence>
<keyword evidence="1" id="KW-1133">Transmembrane helix</keyword>
<feature type="transmembrane region" description="Helical" evidence="1">
    <location>
        <begin position="38"/>
        <end position="61"/>
    </location>
</feature>
<organism evidence="2 3">
    <name type="scientific">Opisthorchis viverrini</name>
    <name type="common">Southeast Asian liver fluke</name>
    <dbReference type="NCBI Taxonomy" id="6198"/>
    <lineage>
        <taxon>Eukaryota</taxon>
        <taxon>Metazoa</taxon>
        <taxon>Spiralia</taxon>
        <taxon>Lophotrochozoa</taxon>
        <taxon>Platyhelminthes</taxon>
        <taxon>Trematoda</taxon>
        <taxon>Digenea</taxon>
        <taxon>Opisthorchiida</taxon>
        <taxon>Opisthorchiata</taxon>
        <taxon>Opisthorchiidae</taxon>
        <taxon>Opisthorchis</taxon>
    </lineage>
</organism>
<dbReference type="RefSeq" id="XP_009177536.1">
    <property type="nucleotide sequence ID" value="XM_009179272.1"/>
</dbReference>
<proteinExistence type="predicted"/>
<keyword evidence="3" id="KW-1185">Reference proteome</keyword>
<evidence type="ECO:0000313" key="2">
    <source>
        <dbReference type="EMBL" id="KER18717.1"/>
    </source>
</evidence>
<dbReference type="AlphaFoldDB" id="A0A074YZT3"/>
<dbReference type="Proteomes" id="UP000054324">
    <property type="component" value="Unassembled WGS sequence"/>
</dbReference>
<feature type="non-terminal residue" evidence="2">
    <location>
        <position position="1"/>
    </location>
</feature>
<evidence type="ECO:0000256" key="1">
    <source>
        <dbReference type="SAM" id="Phobius"/>
    </source>
</evidence>
<dbReference type="OrthoDB" id="6231765at2759"/>
<keyword evidence="1" id="KW-0812">Transmembrane</keyword>
<accession>A0A074YZT3</accession>
<keyword evidence="1" id="KW-0472">Membrane</keyword>
<dbReference type="CTD" id="20330035"/>
<gene>
    <name evidence="2" type="ORF">T265_15870</name>
</gene>
<dbReference type="GeneID" id="20330035"/>
<sequence length="194" mass="21154">SQVATLVETNTTETTTQLSVYSSTSSNGDQAPWHRYRFLLIPGTLGILTVAGIMGALCAICRPKGTAPNCYCCCVCKTIPSVNKSRSKNNSHRNKFTNNKSEVPAATNLCNKPSESLCLSPSPQPHQWRLGIGGVPQHLFTTSIPSQAHSYATVKPRMQNGNLNEQPRIAGNIPEYALKVLPENYKKPAHLLYS</sequence>
<feature type="non-terminal residue" evidence="2">
    <location>
        <position position="194"/>
    </location>
</feature>
<name>A0A074YZT3_OPIVI</name>
<dbReference type="KEGG" id="ovi:T265_15870"/>
<reference evidence="2 3" key="1">
    <citation type="submission" date="2013-11" db="EMBL/GenBank/DDBJ databases">
        <title>Opisthorchis viverrini - life in the bile duct.</title>
        <authorList>
            <person name="Young N.D."/>
            <person name="Nagarajan N."/>
            <person name="Lin S.J."/>
            <person name="Korhonen P.K."/>
            <person name="Jex A.R."/>
            <person name="Hall R.S."/>
            <person name="Safavi-Hemami H."/>
            <person name="Kaewkong W."/>
            <person name="Bertrand D."/>
            <person name="Gao S."/>
            <person name="Seet Q."/>
            <person name="Wongkham S."/>
            <person name="Teh B.T."/>
            <person name="Wongkham C."/>
            <person name="Intapan P.M."/>
            <person name="Maleewong W."/>
            <person name="Yang X."/>
            <person name="Hu M."/>
            <person name="Wang Z."/>
            <person name="Hofmann A."/>
            <person name="Sternberg P.W."/>
            <person name="Tan P."/>
            <person name="Wang J."/>
            <person name="Gasser R.B."/>
        </authorList>
    </citation>
    <scope>NUCLEOTIDE SEQUENCE [LARGE SCALE GENOMIC DNA]</scope>
</reference>
<dbReference type="EMBL" id="KL598397">
    <property type="protein sequence ID" value="KER18717.1"/>
    <property type="molecule type" value="Genomic_DNA"/>
</dbReference>
<protein>
    <submittedName>
        <fullName evidence="2">Uncharacterized protein</fullName>
    </submittedName>
</protein>